<evidence type="ECO:0000256" key="5">
    <source>
        <dbReference type="ARBA" id="ARBA00024351"/>
    </source>
</evidence>
<feature type="compositionally biased region" description="Polar residues" evidence="6">
    <location>
        <begin position="67"/>
        <end position="79"/>
    </location>
</feature>
<evidence type="ECO:0000313" key="10">
    <source>
        <dbReference type="Proteomes" id="UP000072353"/>
    </source>
</evidence>
<feature type="region of interest" description="Disordered" evidence="6">
    <location>
        <begin position="142"/>
        <end position="161"/>
    </location>
</feature>
<dbReference type="InterPro" id="IPR021197">
    <property type="entry name" value="Cross-wall-target_lipo_motif"/>
</dbReference>
<dbReference type="Proteomes" id="UP000072353">
    <property type="component" value="Unassembled WGS sequence"/>
</dbReference>
<feature type="compositionally biased region" description="Basic and acidic residues" evidence="6">
    <location>
        <begin position="151"/>
        <end position="161"/>
    </location>
</feature>
<comment type="similarity">
    <text evidence="5">Belongs to the antigen I/II family.</text>
</comment>
<feature type="region of interest" description="Disordered" evidence="6">
    <location>
        <begin position="819"/>
        <end position="846"/>
    </location>
</feature>
<organism evidence="9 10">
    <name type="scientific">Streptococcus suis</name>
    <dbReference type="NCBI Taxonomy" id="1307"/>
    <lineage>
        <taxon>Bacteria</taxon>
        <taxon>Bacillati</taxon>
        <taxon>Bacillota</taxon>
        <taxon>Bacilli</taxon>
        <taxon>Lactobacillales</taxon>
        <taxon>Streptococcaceae</taxon>
        <taxon>Streptococcus</taxon>
    </lineage>
</organism>
<dbReference type="Pfam" id="PF17998">
    <property type="entry name" value="AgI_II_C2"/>
    <property type="match status" value="1"/>
</dbReference>
<dbReference type="Pfam" id="PF00746">
    <property type="entry name" value="Gram_pos_anchor"/>
    <property type="match status" value="1"/>
</dbReference>
<dbReference type="InterPro" id="IPR036234">
    <property type="entry name" value="SA_I/II_PAC_V_sf"/>
</dbReference>
<reference evidence="9 10" key="1">
    <citation type="submission" date="2016-02" db="EMBL/GenBank/DDBJ databases">
        <authorList>
            <consortium name="Pathogen Informatics"/>
        </authorList>
    </citation>
    <scope>NUCLEOTIDE SEQUENCE [LARGE SCALE GENOMIC DNA]</scope>
    <source>
        <strain evidence="9 10">SS975</strain>
    </source>
</reference>
<evidence type="ECO:0000256" key="4">
    <source>
        <dbReference type="ARBA" id="ARBA00023088"/>
    </source>
</evidence>
<evidence type="ECO:0000256" key="1">
    <source>
        <dbReference type="ARBA" id="ARBA00022512"/>
    </source>
</evidence>
<dbReference type="Pfam" id="PF16364">
    <property type="entry name" value="Antigen_C"/>
    <property type="match status" value="1"/>
</dbReference>
<feature type="region of interest" description="Disordered" evidence="6">
    <location>
        <begin position="67"/>
        <end position="87"/>
    </location>
</feature>
<gene>
    <name evidence="9" type="primary">ssp5</name>
    <name evidence="9" type="ORF">ERS132521_00151</name>
</gene>
<dbReference type="PROSITE" id="PS50847">
    <property type="entry name" value="GRAM_POS_ANCHORING"/>
    <property type="match status" value="1"/>
</dbReference>
<evidence type="ECO:0000256" key="2">
    <source>
        <dbReference type="ARBA" id="ARBA00022525"/>
    </source>
</evidence>
<dbReference type="Pfam" id="PF08363">
    <property type="entry name" value="GbpC"/>
    <property type="match status" value="1"/>
</dbReference>
<name>A0AB33U6B7_STRSU</name>
<evidence type="ECO:0000256" key="6">
    <source>
        <dbReference type="SAM" id="MobiDB-lite"/>
    </source>
</evidence>
<keyword evidence="3 7" id="KW-0732">Signal</keyword>
<protein>
    <submittedName>
        <fullName evidence="9">Cell surface protein</fullName>
    </submittedName>
</protein>
<feature type="chain" id="PRO_5044209593" evidence="7">
    <location>
        <begin position="40"/>
        <end position="1231"/>
    </location>
</feature>
<dbReference type="RefSeq" id="WP_044776236.1">
    <property type="nucleotide sequence ID" value="NZ_CEKE01000019.1"/>
</dbReference>
<dbReference type="InterPro" id="IPR013574">
    <property type="entry name" value="Glucan-bd_C/Surface_Ag-I/II_V"/>
</dbReference>
<dbReference type="SUPFAM" id="SSF74914">
    <property type="entry name" value="V-region of surface antigen I/II (SA I/II, PAC)"/>
    <property type="match status" value="1"/>
</dbReference>
<evidence type="ECO:0000259" key="8">
    <source>
        <dbReference type="PROSITE" id="PS50847"/>
    </source>
</evidence>
<dbReference type="InterPro" id="IPR019931">
    <property type="entry name" value="LPXTG_anchor"/>
</dbReference>
<evidence type="ECO:0000313" key="9">
    <source>
        <dbReference type="EMBL" id="CYX18831.1"/>
    </source>
</evidence>
<feature type="signal peptide" evidence="7">
    <location>
        <begin position="1"/>
        <end position="39"/>
    </location>
</feature>
<dbReference type="AlphaFoldDB" id="A0AB33U6B7"/>
<accession>A0AB33U6B7</accession>
<dbReference type="NCBIfam" id="TIGR01167">
    <property type="entry name" value="LPXTG_anchor"/>
    <property type="match status" value="1"/>
</dbReference>
<evidence type="ECO:0000256" key="3">
    <source>
        <dbReference type="ARBA" id="ARBA00022729"/>
    </source>
</evidence>
<dbReference type="Gene3D" id="2.60.530.10">
    <property type="entry name" value="Major cell-surface adhesin PAc"/>
    <property type="match status" value="1"/>
</dbReference>
<feature type="region of interest" description="Disordered" evidence="6">
    <location>
        <begin position="174"/>
        <end position="229"/>
    </location>
</feature>
<proteinExistence type="inferred from homology"/>
<dbReference type="Gene3D" id="2.60.40.740">
    <property type="match status" value="3"/>
</dbReference>
<dbReference type="EMBL" id="FILL01000001">
    <property type="protein sequence ID" value="CYX18831.1"/>
    <property type="molecule type" value="Genomic_DNA"/>
</dbReference>
<dbReference type="InterPro" id="IPR026345">
    <property type="entry name" value="Adh_isopep-form_adh_dom"/>
</dbReference>
<dbReference type="NCBIfam" id="TIGR03726">
    <property type="entry name" value="strep_RK_lipo"/>
    <property type="match status" value="1"/>
</dbReference>
<dbReference type="NCBIfam" id="TIGR04228">
    <property type="entry name" value="isopep_sspB_C2"/>
    <property type="match status" value="1"/>
</dbReference>
<comment type="caution">
    <text evidence="9">The sequence shown here is derived from an EMBL/GenBank/DDBJ whole genome shotgun (WGS) entry which is preliminary data.</text>
</comment>
<feature type="compositionally biased region" description="Basic and acidic residues" evidence="6">
    <location>
        <begin position="181"/>
        <end position="225"/>
    </location>
</feature>
<feature type="domain" description="Gram-positive cocci surface proteins LPxTG" evidence="8">
    <location>
        <begin position="1197"/>
        <end position="1231"/>
    </location>
</feature>
<keyword evidence="1" id="KW-0134">Cell wall</keyword>
<evidence type="ECO:0000256" key="7">
    <source>
        <dbReference type="SAM" id="SignalP"/>
    </source>
</evidence>
<dbReference type="InterPro" id="IPR032300">
    <property type="entry name" value="Antigen_C"/>
</dbReference>
<keyword evidence="2" id="KW-0964">Secreted</keyword>
<sequence>MNQKMKTVNGHGFFRKSKAYGLVCGIALFGAMVTTSVSADEIVTETTPVVEVVNPNPATNLETVQETPSAESLATQAETGQKAGELTSPVTSTELDQIVTDAKEVGVTVTEESKPAVYENLDQAQADLTKQTDVVKEATEKQEANTTAIKEATDKNAEIDRQNKAEAERVAEYNKTGQEAVDARNKAGQEAVDDRNAQAVAKRESEAEAVEARNKAGQEAVDARNKSGQAMTDAINKAEQERADLENARLKAEYEAELAKIADVEAYNAEIRKRNAEAIAKAEADNARLKAEYEAKKAEMQAKTKEDGYLSTVEYNNLIYRHSVDPKVKVSNLNGIVFTDWVKNNDKGHAYVLLGSTGGGDKQYSDQTQAPLADTWDPYSPENAKGGAYTMYAPNGSYSFTATYTNVDGITVDGVAPAKIVYEVTYSDKNNIPTGVILYEDPADFMDWAQGTVEAYPLGDLTVGIKFYDASGNRIELANTSIFHFETVDNNHQGHGTIEKISVTGGELLQVNGSTVTIHNDGKAYSDNDNASPEVLTNGHEVWRNSVAFKPTDNDFTITFTKTAQTDGSAQNYMWAGIGSNYEFGLPPLPPYKQITPEQEKEVPTKPVDPTYVTPTLVTFTPEVFVPEKYNPEPFVPEVFTPETFDPITPKKIPHVKVPEKETYSVSVHPVIVKQTPANIKAVVNEDGVDVNGKLVPKGSTQTWVLTNSPLVAGREVVTSYTMSDPLPAGFEIDREATAIKNTAWTVNYDENGKTTLSATQATLDYLNANRNQDVVVPVAYFVGRPINDGGTYKNTFTTLIVTPKGEYKVVSNIPVIYTPGNDPETPRPPHTPGGENPTPDDNLIKPKKDVVDEKGNSINGQSVLPNTILNYVAEQDFDQYKGIVASQNAIGKGFLYVDDYLDEAIDGTSLVVNSITAANGDDVRELFDMIHVLSKDSLDEKLQALIQDSGISPVGEFYLWVAKDPEAFYKAYVQQGLDITRNLSFKIKQDFVGTITNQTHQVDFGNGYYGNIVTNEVPQLVVHKDVLDKDGKSINNGTVQIGDLVTYKLEGWVIPAGRGYDIKEYRFVDLLQHSHDDYQSFVIEAKVDFTLPDGTIIKKGDDLSSYTETVYNAQTGKFETRFKEAFLAQITRDQAFGADGYITVKRIASGEVVNEYTLYVNGNPVISNKVVTNTPEPPKPETPKPQAPAKVEKAQLPNTGDAASYSLSLAGVVTLFASLVGLRKRKDENN</sequence>
<keyword evidence="4" id="KW-0572">Peptidoglycan-anchor</keyword>
<dbReference type="CDD" id="cd06503">
    <property type="entry name" value="ATP-synt_Fo_b"/>
    <property type="match status" value="1"/>
</dbReference>